<gene>
    <name evidence="12" type="ORF">LSAT_V11C900489910</name>
</gene>
<sequence>MSRDFLISIASQMSRPNLGSDERVVQLPVQQPIRLYSFNIIRNVQICWAFSIYLEAVAILPQLVLLQRSGNVDNLTGQYVFFLGAYRALYILNWIFWYLTQPHFNGWIFGKAIPSFNFQHEHHLPGLAFEASIASMSITKLQFPFYPSLAGTTLVKQAEDAASNKRLQVYPATWPIMIFRVC</sequence>
<evidence type="ECO:0000256" key="4">
    <source>
        <dbReference type="ARBA" id="ARBA00022692"/>
    </source>
</evidence>
<dbReference type="EMBL" id="NBSK02000009">
    <property type="protein sequence ID" value="KAJ0186116.1"/>
    <property type="molecule type" value="Genomic_DNA"/>
</dbReference>
<evidence type="ECO:0000256" key="1">
    <source>
        <dbReference type="ARBA" id="ARBA00004477"/>
    </source>
</evidence>
<keyword evidence="9 11" id="KW-0472">Membrane</keyword>
<keyword evidence="3 11" id="KW-0813">Transport</keyword>
<evidence type="ECO:0000256" key="9">
    <source>
        <dbReference type="ARBA" id="ARBA00023136"/>
    </source>
</evidence>
<keyword evidence="4 11" id="KW-0812">Transmembrane</keyword>
<evidence type="ECO:0000256" key="8">
    <source>
        <dbReference type="ARBA" id="ARBA00022989"/>
    </source>
</evidence>
<evidence type="ECO:0000256" key="7">
    <source>
        <dbReference type="ARBA" id="ARBA00022927"/>
    </source>
</evidence>
<comment type="caution">
    <text evidence="11">Lacks conserved residue(s) required for the propagation of feature annotation.</text>
</comment>
<feature type="transmembrane region" description="Helical" evidence="11">
    <location>
        <begin position="79"/>
        <end position="99"/>
    </location>
</feature>
<evidence type="ECO:0000256" key="5">
    <source>
        <dbReference type="ARBA" id="ARBA00022824"/>
    </source>
</evidence>
<dbReference type="GO" id="GO:0006621">
    <property type="term" value="P:protein retention in ER lumen"/>
    <property type="evidence" value="ECO:0000318"/>
    <property type="project" value="GO_Central"/>
</dbReference>
<dbReference type="PANTHER" id="PTHR10585">
    <property type="entry name" value="ER LUMEN PROTEIN RETAINING RECEPTOR"/>
    <property type="match status" value="1"/>
</dbReference>
<organism evidence="12 13">
    <name type="scientific">Lactuca sativa</name>
    <name type="common">Garden lettuce</name>
    <dbReference type="NCBI Taxonomy" id="4236"/>
    <lineage>
        <taxon>Eukaryota</taxon>
        <taxon>Viridiplantae</taxon>
        <taxon>Streptophyta</taxon>
        <taxon>Embryophyta</taxon>
        <taxon>Tracheophyta</taxon>
        <taxon>Spermatophyta</taxon>
        <taxon>Magnoliopsida</taxon>
        <taxon>eudicotyledons</taxon>
        <taxon>Gunneridae</taxon>
        <taxon>Pentapetalae</taxon>
        <taxon>asterids</taxon>
        <taxon>campanulids</taxon>
        <taxon>Asterales</taxon>
        <taxon>Asteraceae</taxon>
        <taxon>Cichorioideae</taxon>
        <taxon>Cichorieae</taxon>
        <taxon>Lactucinae</taxon>
        <taxon>Lactuca</taxon>
    </lineage>
</organism>
<dbReference type="GO" id="GO:0046923">
    <property type="term" value="F:ER retention sequence binding"/>
    <property type="evidence" value="ECO:0000318"/>
    <property type="project" value="GO_Central"/>
</dbReference>
<dbReference type="GO" id="GO:0015031">
    <property type="term" value="P:protein transport"/>
    <property type="evidence" value="ECO:0007669"/>
    <property type="project" value="UniProtKB-KW"/>
</dbReference>
<evidence type="ECO:0000313" key="12">
    <source>
        <dbReference type="EMBL" id="KAJ0186116.1"/>
    </source>
</evidence>
<dbReference type="InterPro" id="IPR000133">
    <property type="entry name" value="ER_ret_rcpt"/>
</dbReference>
<dbReference type="GO" id="GO:0005783">
    <property type="term" value="C:endoplasmic reticulum"/>
    <property type="evidence" value="ECO:0000318"/>
    <property type="project" value="GO_Central"/>
</dbReference>
<comment type="subcellular location">
    <subcellularLocation>
        <location evidence="1 11">Endoplasmic reticulum membrane</location>
        <topology evidence="1 11">Multi-pass membrane protein</topology>
    </subcellularLocation>
</comment>
<evidence type="ECO:0000256" key="11">
    <source>
        <dbReference type="RuleBase" id="RU000634"/>
    </source>
</evidence>
<keyword evidence="10 11" id="KW-0675">Receptor</keyword>
<feature type="transmembrane region" description="Helical" evidence="11">
    <location>
        <begin position="46"/>
        <end position="67"/>
    </location>
</feature>
<accession>A0A9R1UFK0</accession>
<proteinExistence type="inferred from homology"/>
<comment type="caution">
    <text evidence="12">The sequence shown here is derived from an EMBL/GenBank/DDBJ whole genome shotgun (WGS) entry which is preliminary data.</text>
</comment>
<protein>
    <recommendedName>
        <fullName evidence="11">ER lumen protein-retaining receptor</fullName>
    </recommendedName>
</protein>
<dbReference type="AlphaFoldDB" id="A0A9R1UFK0"/>
<keyword evidence="6" id="KW-0931">ER-Golgi transport</keyword>
<keyword evidence="7 11" id="KW-0653">Protein transport</keyword>
<dbReference type="GO" id="GO:0016192">
    <property type="term" value="P:vesicle-mediated transport"/>
    <property type="evidence" value="ECO:0007669"/>
    <property type="project" value="UniProtKB-KW"/>
</dbReference>
<comment type="similarity">
    <text evidence="2 11">Belongs to the ERD2 family.</text>
</comment>
<keyword evidence="8 11" id="KW-1133">Transmembrane helix</keyword>
<keyword evidence="13" id="KW-1185">Reference proteome</keyword>
<dbReference type="GO" id="GO:0005789">
    <property type="term" value="C:endoplasmic reticulum membrane"/>
    <property type="evidence" value="ECO:0007669"/>
    <property type="project" value="UniProtKB-SubCell"/>
</dbReference>
<dbReference type="PROSITE" id="PS00952">
    <property type="entry name" value="ER_LUMEN_RECEPTOR_2"/>
    <property type="match status" value="1"/>
</dbReference>
<evidence type="ECO:0000256" key="10">
    <source>
        <dbReference type="ARBA" id="ARBA00023170"/>
    </source>
</evidence>
<keyword evidence="5 11" id="KW-0256">Endoplasmic reticulum</keyword>
<dbReference type="Pfam" id="PF00810">
    <property type="entry name" value="ER_lumen_recept"/>
    <property type="match status" value="1"/>
</dbReference>
<evidence type="ECO:0000256" key="6">
    <source>
        <dbReference type="ARBA" id="ARBA00022892"/>
    </source>
</evidence>
<dbReference type="Proteomes" id="UP000235145">
    <property type="component" value="Unassembled WGS sequence"/>
</dbReference>
<evidence type="ECO:0000313" key="13">
    <source>
        <dbReference type="Proteomes" id="UP000235145"/>
    </source>
</evidence>
<name>A0A9R1UFK0_LACSA</name>
<dbReference type="GO" id="GO:0005801">
    <property type="term" value="C:cis-Golgi network"/>
    <property type="evidence" value="ECO:0000318"/>
    <property type="project" value="GO_Central"/>
</dbReference>
<reference evidence="12 13" key="1">
    <citation type="journal article" date="2017" name="Nat. Commun.">
        <title>Genome assembly with in vitro proximity ligation data and whole-genome triplication in lettuce.</title>
        <authorList>
            <person name="Reyes-Chin-Wo S."/>
            <person name="Wang Z."/>
            <person name="Yang X."/>
            <person name="Kozik A."/>
            <person name="Arikit S."/>
            <person name="Song C."/>
            <person name="Xia L."/>
            <person name="Froenicke L."/>
            <person name="Lavelle D.O."/>
            <person name="Truco M.J."/>
            <person name="Xia R."/>
            <person name="Zhu S."/>
            <person name="Xu C."/>
            <person name="Xu H."/>
            <person name="Xu X."/>
            <person name="Cox K."/>
            <person name="Korf I."/>
            <person name="Meyers B.C."/>
            <person name="Michelmore R.W."/>
        </authorList>
    </citation>
    <scope>NUCLEOTIDE SEQUENCE [LARGE SCALE GENOMIC DNA]</scope>
    <source>
        <strain evidence="13">cv. Salinas</strain>
        <tissue evidence="12">Seedlings</tissue>
    </source>
</reference>
<evidence type="ECO:0000256" key="3">
    <source>
        <dbReference type="ARBA" id="ARBA00022448"/>
    </source>
</evidence>
<dbReference type="PRINTS" id="PR00660">
    <property type="entry name" value="ERLUMENR"/>
</dbReference>
<evidence type="ECO:0000256" key="2">
    <source>
        <dbReference type="ARBA" id="ARBA00010120"/>
    </source>
</evidence>